<name>A0A498HYE1_MALDO</name>
<keyword evidence="5" id="KW-1185">Reference proteome</keyword>
<dbReference type="InterPro" id="IPR057670">
    <property type="entry name" value="SH3_retrovirus"/>
</dbReference>
<sequence>MISAIFLAISFVSAILMVMVVYGENVDSDEISGSMPKPVFLDFDFPPPSQDLNIFGSTVYLYLTHYNDNKLQPITFVGLFLGYALGYKCVICHYLQSKKLILSRHVLHDKSIFPAKLLNKCLQRL</sequence>
<keyword evidence="1" id="KW-1133">Transmembrane helix</keyword>
<dbReference type="Proteomes" id="UP000290289">
    <property type="component" value="Chromosome 15"/>
</dbReference>
<evidence type="ECO:0000256" key="2">
    <source>
        <dbReference type="SAM" id="SignalP"/>
    </source>
</evidence>
<feature type="chain" id="PRO_5019870829" description="Retroviral polymerase SH3-like domain-containing protein" evidence="2">
    <location>
        <begin position="24"/>
        <end position="125"/>
    </location>
</feature>
<organism evidence="4 5">
    <name type="scientific">Malus domestica</name>
    <name type="common">Apple</name>
    <name type="synonym">Pyrus malus</name>
    <dbReference type="NCBI Taxonomy" id="3750"/>
    <lineage>
        <taxon>Eukaryota</taxon>
        <taxon>Viridiplantae</taxon>
        <taxon>Streptophyta</taxon>
        <taxon>Embryophyta</taxon>
        <taxon>Tracheophyta</taxon>
        <taxon>Spermatophyta</taxon>
        <taxon>Magnoliopsida</taxon>
        <taxon>eudicotyledons</taxon>
        <taxon>Gunneridae</taxon>
        <taxon>Pentapetalae</taxon>
        <taxon>rosids</taxon>
        <taxon>fabids</taxon>
        <taxon>Rosales</taxon>
        <taxon>Rosaceae</taxon>
        <taxon>Amygdaloideae</taxon>
        <taxon>Maleae</taxon>
        <taxon>Malus</taxon>
    </lineage>
</organism>
<protein>
    <recommendedName>
        <fullName evidence="3">Retroviral polymerase SH3-like domain-containing protein</fullName>
    </recommendedName>
</protein>
<feature type="domain" description="Retroviral polymerase SH3-like" evidence="3">
    <location>
        <begin position="57"/>
        <end position="116"/>
    </location>
</feature>
<keyword evidence="1" id="KW-0812">Transmembrane</keyword>
<evidence type="ECO:0000259" key="3">
    <source>
        <dbReference type="Pfam" id="PF25597"/>
    </source>
</evidence>
<feature type="transmembrane region" description="Helical" evidence="1">
    <location>
        <begin position="74"/>
        <end position="95"/>
    </location>
</feature>
<dbReference type="AlphaFoldDB" id="A0A498HYE1"/>
<evidence type="ECO:0000313" key="5">
    <source>
        <dbReference type="Proteomes" id="UP000290289"/>
    </source>
</evidence>
<reference evidence="4 5" key="1">
    <citation type="submission" date="2018-10" db="EMBL/GenBank/DDBJ databases">
        <title>A high-quality apple genome assembly.</title>
        <authorList>
            <person name="Hu J."/>
        </authorList>
    </citation>
    <scope>NUCLEOTIDE SEQUENCE [LARGE SCALE GENOMIC DNA]</scope>
    <source>
        <strain evidence="5">cv. HFTH1</strain>
        <tissue evidence="4">Young leaf</tissue>
    </source>
</reference>
<gene>
    <name evidence="4" type="ORF">DVH24_016755</name>
</gene>
<comment type="caution">
    <text evidence="4">The sequence shown here is derived from an EMBL/GenBank/DDBJ whole genome shotgun (WGS) entry which is preliminary data.</text>
</comment>
<evidence type="ECO:0000313" key="4">
    <source>
        <dbReference type="EMBL" id="RXH73933.1"/>
    </source>
</evidence>
<evidence type="ECO:0000256" key="1">
    <source>
        <dbReference type="SAM" id="Phobius"/>
    </source>
</evidence>
<dbReference type="Pfam" id="PF25597">
    <property type="entry name" value="SH3_retrovirus"/>
    <property type="match status" value="1"/>
</dbReference>
<proteinExistence type="predicted"/>
<keyword evidence="2" id="KW-0732">Signal</keyword>
<accession>A0A498HYE1</accession>
<feature type="signal peptide" evidence="2">
    <location>
        <begin position="1"/>
        <end position="23"/>
    </location>
</feature>
<dbReference type="EMBL" id="RDQH01000341">
    <property type="protein sequence ID" value="RXH73933.1"/>
    <property type="molecule type" value="Genomic_DNA"/>
</dbReference>
<keyword evidence="1" id="KW-0472">Membrane</keyword>